<dbReference type="FunFam" id="1.10.10.10:FF:000070">
    <property type="entry name" value="26S proteasome non-ATPase regulatory subunit 12"/>
    <property type="match status" value="1"/>
</dbReference>
<comment type="subunit">
    <text evidence="3">Component of the 19S regulatory particle (RP/PA700) lid subcomplex of the 26S proteasome. The 26S proteasome is composed of a core protease (CP), known as the 20S proteasome, capped at one or both ends by the 19S regulatory particle (RP/PA700). The RP/PA700 complex is composed of at least 17 different subunits in two subcomplexes, the base and the lid, which form the portions proximal and distal to the 20S proteolytic core, respectively.</text>
</comment>
<evidence type="ECO:0000256" key="4">
    <source>
        <dbReference type="SAM" id="Coils"/>
    </source>
</evidence>
<organism evidence="7">
    <name type="scientific">Tetraselmis sp. GSL018</name>
    <dbReference type="NCBI Taxonomy" id="582737"/>
    <lineage>
        <taxon>Eukaryota</taxon>
        <taxon>Viridiplantae</taxon>
        <taxon>Chlorophyta</taxon>
        <taxon>core chlorophytes</taxon>
        <taxon>Chlorodendrophyceae</taxon>
        <taxon>Chlorodendrales</taxon>
        <taxon>Chlorodendraceae</taxon>
        <taxon>Tetraselmis</taxon>
    </lineage>
</organism>
<accession>A0A061QT58</accession>
<evidence type="ECO:0000313" key="7">
    <source>
        <dbReference type="EMBL" id="JAC61526.1"/>
    </source>
</evidence>
<feature type="region of interest" description="Disordered" evidence="5">
    <location>
        <begin position="1"/>
        <end position="27"/>
    </location>
</feature>
<dbReference type="GO" id="GO:0005737">
    <property type="term" value="C:cytoplasm"/>
    <property type="evidence" value="ECO:0007669"/>
    <property type="project" value="TreeGrafter"/>
</dbReference>
<dbReference type="SUPFAM" id="SSF46785">
    <property type="entry name" value="Winged helix' DNA-binding domain"/>
    <property type="match status" value="1"/>
</dbReference>
<gene>
    <name evidence="7" type="primary">RPN5</name>
    <name evidence="7" type="ORF">TSPGSL018_25979</name>
</gene>
<comment type="similarity">
    <text evidence="1">Belongs to the proteasome subunit p55 family.</text>
</comment>
<dbReference type="PROSITE" id="PS50250">
    <property type="entry name" value="PCI"/>
    <property type="match status" value="1"/>
</dbReference>
<feature type="domain" description="PCI" evidence="6">
    <location>
        <begin position="278"/>
        <end position="449"/>
    </location>
</feature>
<sequence length="489" mass="55806">MVENEFNASSIATEEDKREEKNRSKKNVQVDYKALEAEIEANKSLMTSKGSFSEALENLLNLEKVHRLAEDSQATKMCCQAILEACFNAKDWKLLNEHIILLAKRRAQLKQVVQAFVRQAMGYLEHTPDTQTKTELIKTLQTVTEGKIFVEIERARLTRQLARMKEDAGEVSEAAEVMQEVAVETFGAMSKVEKIAFILDQVRLCLDCKDYMRALILSKKVSPRAFRDTAKKDDTGEIGIEGTAIEPPAEGTPDLETLKLRYYELMIRYHAHAENYLEICRSYKAIFETKSIQDDPDKWMPVLKSIVWYVVLASHGTEQVTLLNNTMGEKKLEDLPAYKKLLTTFVTKEVVGWTSLQQEYKAEMEANADVFGGENGPKRAEDFRLRVVEHNVLVIAGYYSRVRMSRLAELLDLPTEEAEKRLSDMVVSKVLHARIDRPAGYVRFNSKVEPSEILNSWSRNMCKLLNLVEKSCQQIQKEAMQHKVHIGSS</sequence>
<dbReference type="Pfam" id="PF01399">
    <property type="entry name" value="PCI"/>
    <property type="match status" value="1"/>
</dbReference>
<dbReference type="InterPro" id="IPR036390">
    <property type="entry name" value="WH_DNA-bd_sf"/>
</dbReference>
<protein>
    <submittedName>
        <fullName evidence="7">26S proteasome regulatory subunit N5</fullName>
    </submittedName>
</protein>
<proteinExistence type="inferred from homology"/>
<keyword evidence="4" id="KW-0175">Coiled coil</keyword>
<feature type="compositionally biased region" description="Polar residues" evidence="5">
    <location>
        <begin position="1"/>
        <end position="12"/>
    </location>
</feature>
<dbReference type="PANTHER" id="PTHR10855:SF1">
    <property type="entry name" value="26S PROTEASOME NON-ATPASE REGULATORY SUBUNIT 12"/>
    <property type="match status" value="1"/>
</dbReference>
<dbReference type="AlphaFoldDB" id="A0A061QT58"/>
<dbReference type="InterPro" id="IPR036388">
    <property type="entry name" value="WH-like_DNA-bd_sf"/>
</dbReference>
<name>A0A061QT58_9CHLO</name>
<dbReference type="GO" id="GO:0008541">
    <property type="term" value="C:proteasome regulatory particle, lid subcomplex"/>
    <property type="evidence" value="ECO:0007669"/>
    <property type="project" value="TreeGrafter"/>
</dbReference>
<dbReference type="PANTHER" id="PTHR10855">
    <property type="entry name" value="26S PROTEASOME NON-ATPASE REGULATORY SUBUNIT 12/COP9 SIGNALOSOME COMPLEX SUBUNIT 4"/>
    <property type="match status" value="1"/>
</dbReference>
<keyword evidence="2 7" id="KW-0647">Proteasome</keyword>
<evidence type="ECO:0000256" key="5">
    <source>
        <dbReference type="SAM" id="MobiDB-lite"/>
    </source>
</evidence>
<dbReference type="InterPro" id="IPR000717">
    <property type="entry name" value="PCI_dom"/>
</dbReference>
<dbReference type="Pfam" id="PF18098">
    <property type="entry name" value="RPN5_C"/>
    <property type="match status" value="1"/>
</dbReference>
<evidence type="ECO:0000256" key="1">
    <source>
        <dbReference type="ARBA" id="ARBA00006397"/>
    </source>
</evidence>
<dbReference type="InterPro" id="IPR054559">
    <property type="entry name" value="PSMD12-CSN4-like_N"/>
</dbReference>
<evidence type="ECO:0000256" key="2">
    <source>
        <dbReference type="ARBA" id="ARBA00022942"/>
    </source>
</evidence>
<dbReference type="InterPro" id="IPR040896">
    <property type="entry name" value="RPN5_C"/>
</dbReference>
<reference evidence="7" key="1">
    <citation type="submission" date="2014-05" db="EMBL/GenBank/DDBJ databases">
        <title>The transcriptome of the halophilic microalga Tetraselmis sp. GSL018 isolated from the Great Salt Lake, Utah.</title>
        <authorList>
            <person name="Jinkerson R.E."/>
            <person name="D'Adamo S."/>
            <person name="Posewitz M.C."/>
        </authorList>
    </citation>
    <scope>NUCLEOTIDE SEQUENCE</scope>
    <source>
        <strain evidence="7">GSL018</strain>
    </source>
</reference>
<dbReference type="EMBL" id="GBEZ01025580">
    <property type="protein sequence ID" value="JAC61526.1"/>
    <property type="molecule type" value="Transcribed_RNA"/>
</dbReference>
<evidence type="ECO:0000259" key="6">
    <source>
        <dbReference type="PROSITE" id="PS50250"/>
    </source>
</evidence>
<dbReference type="SMART" id="SM00088">
    <property type="entry name" value="PINT"/>
    <property type="match status" value="1"/>
</dbReference>
<feature type="coiled-coil region" evidence="4">
    <location>
        <begin position="147"/>
        <end position="174"/>
    </location>
</feature>
<dbReference type="Gene3D" id="1.10.10.10">
    <property type="entry name" value="Winged helix-like DNA-binding domain superfamily/Winged helix DNA-binding domain"/>
    <property type="match status" value="1"/>
</dbReference>
<dbReference type="Pfam" id="PF22241">
    <property type="entry name" value="PSMD12-CSN4_N"/>
    <property type="match status" value="1"/>
</dbReference>
<dbReference type="InterPro" id="IPR040134">
    <property type="entry name" value="PSMD12/CSN4"/>
</dbReference>
<dbReference type="GO" id="GO:0005634">
    <property type="term" value="C:nucleus"/>
    <property type="evidence" value="ECO:0007669"/>
    <property type="project" value="UniProtKB-ARBA"/>
</dbReference>
<evidence type="ECO:0000256" key="3">
    <source>
        <dbReference type="ARBA" id="ARBA00064920"/>
    </source>
</evidence>